<gene>
    <name evidence="2" type="ORF">JK364_50525</name>
</gene>
<dbReference type="EMBL" id="JAERRG010000052">
    <property type="protein sequence ID" value="MBL1120475.1"/>
    <property type="molecule type" value="Genomic_DNA"/>
</dbReference>
<evidence type="ECO:0000256" key="1">
    <source>
        <dbReference type="SAM" id="MobiDB-lite"/>
    </source>
</evidence>
<sequence length="149" mass="17047">MWVRPTLSPAEKQKRERDPEHYPGWVDRWTGHVEPEDVLPRPWVGGRGRDLGHGATPVQFHIVKPPSENECPCGMSLREPLDDGREHSAHHAAWAFGIRAPRNLDWRGDLAVVTAQSPIAWRKPAYQVARMPQRENHDDLNSWSRLGES</sequence>
<accession>A0ABS1Q876</accession>
<proteinExistence type="predicted"/>
<keyword evidence="3" id="KW-1185">Reference proteome</keyword>
<dbReference type="Proteomes" id="UP000621510">
    <property type="component" value="Unassembled WGS sequence"/>
</dbReference>
<dbReference type="RefSeq" id="WP_201858235.1">
    <property type="nucleotide sequence ID" value="NZ_JAERRG010000052.1"/>
</dbReference>
<reference evidence="2 3" key="1">
    <citation type="submission" date="2021-01" db="EMBL/GenBank/DDBJ databases">
        <title>WGS of actinomycetes isolated from Thailand.</title>
        <authorList>
            <person name="Thawai C."/>
        </authorList>
    </citation>
    <scope>NUCLEOTIDE SEQUENCE [LARGE SCALE GENOMIC DNA]</scope>
    <source>
        <strain evidence="2 3">CA3R110</strain>
    </source>
</reference>
<protein>
    <submittedName>
        <fullName evidence="2">Uncharacterized protein</fullName>
    </submittedName>
</protein>
<name>A0ABS1Q876_9ACTN</name>
<evidence type="ECO:0000313" key="2">
    <source>
        <dbReference type="EMBL" id="MBL1120475.1"/>
    </source>
</evidence>
<evidence type="ECO:0000313" key="3">
    <source>
        <dbReference type="Proteomes" id="UP000621510"/>
    </source>
</evidence>
<comment type="caution">
    <text evidence="2">The sequence shown here is derived from an EMBL/GenBank/DDBJ whole genome shotgun (WGS) entry which is preliminary data.</text>
</comment>
<feature type="region of interest" description="Disordered" evidence="1">
    <location>
        <begin position="1"/>
        <end position="27"/>
    </location>
</feature>
<organism evidence="2 3">
    <name type="scientific">Streptomyces endocoffeicus</name>
    <dbReference type="NCBI Taxonomy" id="2898945"/>
    <lineage>
        <taxon>Bacteria</taxon>
        <taxon>Bacillati</taxon>
        <taxon>Actinomycetota</taxon>
        <taxon>Actinomycetes</taxon>
        <taxon>Kitasatosporales</taxon>
        <taxon>Streptomycetaceae</taxon>
        <taxon>Streptomyces</taxon>
    </lineage>
</organism>
<feature type="compositionally biased region" description="Basic and acidic residues" evidence="1">
    <location>
        <begin position="11"/>
        <end position="21"/>
    </location>
</feature>